<sequence>MRTGTKQFGRLPLHPSMIQRTRKLIGLLMREEAGDVFATLVGYLSGDIKKINRLSSDVSAQKYLKDKHLGNRFSVVEQNSDNNDATPDNVVIYDTKFNEICSVDGYTRAVGFYDPEYQYKRNQKKKHYSDFDDLERAALAAKLKLQRIKSGPQMKWLSISKPLKV</sequence>
<reference evidence="1 2" key="1">
    <citation type="submission" date="2019-03" db="EMBL/GenBank/DDBJ databases">
        <title>Single cell metagenomics reveals metabolic interactions within the superorganism composed of flagellate Streblomastix strix and complex community of Bacteroidetes bacteria on its surface.</title>
        <authorList>
            <person name="Treitli S.C."/>
            <person name="Kolisko M."/>
            <person name="Husnik F."/>
            <person name="Keeling P."/>
            <person name="Hampl V."/>
        </authorList>
    </citation>
    <scope>NUCLEOTIDE SEQUENCE [LARGE SCALE GENOMIC DNA]</scope>
    <source>
        <strain evidence="1">ST1C</strain>
    </source>
</reference>
<proteinExistence type="predicted"/>
<comment type="caution">
    <text evidence="1">The sequence shown here is derived from an EMBL/GenBank/DDBJ whole genome shotgun (WGS) entry which is preliminary data.</text>
</comment>
<dbReference type="Proteomes" id="UP000324800">
    <property type="component" value="Unassembled WGS sequence"/>
</dbReference>
<organism evidence="1 2">
    <name type="scientific">Streblomastix strix</name>
    <dbReference type="NCBI Taxonomy" id="222440"/>
    <lineage>
        <taxon>Eukaryota</taxon>
        <taxon>Metamonada</taxon>
        <taxon>Preaxostyla</taxon>
        <taxon>Oxymonadida</taxon>
        <taxon>Streblomastigidae</taxon>
        <taxon>Streblomastix</taxon>
    </lineage>
</organism>
<protein>
    <submittedName>
        <fullName evidence="1">Uncharacterized protein</fullName>
    </submittedName>
</protein>
<evidence type="ECO:0000313" key="1">
    <source>
        <dbReference type="EMBL" id="KAA6400490.1"/>
    </source>
</evidence>
<dbReference type="EMBL" id="SNRW01000553">
    <property type="protein sequence ID" value="KAA6400490.1"/>
    <property type="molecule type" value="Genomic_DNA"/>
</dbReference>
<evidence type="ECO:0000313" key="2">
    <source>
        <dbReference type="Proteomes" id="UP000324800"/>
    </source>
</evidence>
<accession>A0A5J4X028</accession>
<gene>
    <name evidence="1" type="ORF">EZS28_003985</name>
</gene>
<name>A0A5J4X028_9EUKA</name>
<dbReference type="AlphaFoldDB" id="A0A5J4X028"/>